<keyword evidence="4" id="KW-0342">GTP-binding</keyword>
<keyword evidence="2" id="KW-0548">Nucleotidyltransferase</keyword>
<evidence type="ECO:0000256" key="3">
    <source>
        <dbReference type="ARBA" id="ARBA00022741"/>
    </source>
</evidence>
<name>A0A381UMC8_9ZZZZ</name>
<evidence type="ECO:0000313" key="5">
    <source>
        <dbReference type="EMBL" id="SVA29289.1"/>
    </source>
</evidence>
<keyword evidence="1" id="KW-0808">Transferase</keyword>
<protein>
    <recommendedName>
        <fullName evidence="6">2-phospho-L-lactate guanylyltransferase</fullName>
    </recommendedName>
</protein>
<dbReference type="GO" id="GO:0043814">
    <property type="term" value="F:phospholactate guanylyltransferase activity"/>
    <property type="evidence" value="ECO:0007669"/>
    <property type="project" value="InterPro"/>
</dbReference>
<reference evidence="5" key="1">
    <citation type="submission" date="2018-05" db="EMBL/GenBank/DDBJ databases">
        <authorList>
            <person name="Lanie J.A."/>
            <person name="Ng W.-L."/>
            <person name="Kazmierczak K.M."/>
            <person name="Andrzejewski T.M."/>
            <person name="Davidsen T.M."/>
            <person name="Wayne K.J."/>
            <person name="Tettelin H."/>
            <person name="Glass J.I."/>
            <person name="Rusch D."/>
            <person name="Podicherti R."/>
            <person name="Tsui H.-C.T."/>
            <person name="Winkler M.E."/>
        </authorList>
    </citation>
    <scope>NUCLEOTIDE SEQUENCE</scope>
</reference>
<dbReference type="EMBL" id="UINC01006730">
    <property type="protein sequence ID" value="SVA29289.1"/>
    <property type="molecule type" value="Genomic_DNA"/>
</dbReference>
<sequence length="222" mass="23794">MRSAKQRLRTVLTAAERQSLFRAMVSDVLAAIGQSTGLGGLAIVTHDPSVRSLARHADARFIQCDLDQGQSLAVATAAKTLEAEGVTRMVTIPSDVPLLTGPEIDSLCSTLEHKRTMSLAPNRDGTGTNSIACSLPCAIPLSFGESSLTKHLTAARNRGLETRVVRLPGLSLDLDVRSDLVEFLKHDVSTASRTFLLDSGIAHRVCGMPHLDSLREMTATDH</sequence>
<evidence type="ECO:0000256" key="1">
    <source>
        <dbReference type="ARBA" id="ARBA00022679"/>
    </source>
</evidence>
<dbReference type="Gene3D" id="3.90.550.10">
    <property type="entry name" value="Spore Coat Polysaccharide Biosynthesis Protein SpsA, Chain A"/>
    <property type="match status" value="1"/>
</dbReference>
<dbReference type="NCBIfam" id="TIGR03552">
    <property type="entry name" value="F420_cofC"/>
    <property type="match status" value="1"/>
</dbReference>
<dbReference type="InterPro" id="IPR029044">
    <property type="entry name" value="Nucleotide-diphossugar_trans"/>
</dbReference>
<dbReference type="SUPFAM" id="SSF53448">
    <property type="entry name" value="Nucleotide-diphospho-sugar transferases"/>
    <property type="match status" value="1"/>
</dbReference>
<dbReference type="GO" id="GO:0005525">
    <property type="term" value="F:GTP binding"/>
    <property type="evidence" value="ECO:0007669"/>
    <property type="project" value="UniProtKB-KW"/>
</dbReference>
<dbReference type="AlphaFoldDB" id="A0A381UMC8"/>
<gene>
    <name evidence="5" type="ORF">METZ01_LOCUS82143</name>
</gene>
<keyword evidence="3" id="KW-0547">Nucleotide-binding</keyword>
<dbReference type="Pfam" id="PF01983">
    <property type="entry name" value="CofC"/>
    <property type="match status" value="1"/>
</dbReference>
<organism evidence="5">
    <name type="scientific">marine metagenome</name>
    <dbReference type="NCBI Taxonomy" id="408172"/>
    <lineage>
        <taxon>unclassified sequences</taxon>
        <taxon>metagenomes</taxon>
        <taxon>ecological metagenomes</taxon>
    </lineage>
</organism>
<accession>A0A381UMC8</accession>
<dbReference type="PANTHER" id="PTHR40392">
    <property type="entry name" value="2-PHOSPHO-L-LACTATE GUANYLYLTRANSFERASE"/>
    <property type="match status" value="1"/>
</dbReference>
<dbReference type="InterPro" id="IPR002835">
    <property type="entry name" value="CofC"/>
</dbReference>
<evidence type="ECO:0008006" key="6">
    <source>
        <dbReference type="Google" id="ProtNLM"/>
    </source>
</evidence>
<proteinExistence type="predicted"/>
<evidence type="ECO:0000256" key="4">
    <source>
        <dbReference type="ARBA" id="ARBA00023134"/>
    </source>
</evidence>
<evidence type="ECO:0000256" key="2">
    <source>
        <dbReference type="ARBA" id="ARBA00022695"/>
    </source>
</evidence>
<dbReference type="PANTHER" id="PTHR40392:SF1">
    <property type="entry name" value="2-PHOSPHO-L-LACTATE GUANYLYLTRANSFERASE"/>
    <property type="match status" value="1"/>
</dbReference>